<dbReference type="InterPro" id="IPR004843">
    <property type="entry name" value="Calcineurin-like_PHP"/>
</dbReference>
<dbReference type="InterPro" id="IPR006179">
    <property type="entry name" value="5_nucleotidase/apyrase"/>
</dbReference>
<dbReference type="FunFam" id="3.60.21.10:FF:000091">
    <property type="entry name" value="Sulfur oxidation protein SoxB"/>
    <property type="match status" value="1"/>
</dbReference>
<dbReference type="InterPro" id="IPR029052">
    <property type="entry name" value="Metallo-depent_PP-like"/>
</dbReference>
<dbReference type="Gene3D" id="3.90.780.10">
    <property type="entry name" value="5'-Nucleotidase, C-terminal domain"/>
    <property type="match status" value="1"/>
</dbReference>
<keyword evidence="2" id="KW-0547">Nucleotide-binding</keyword>
<evidence type="ECO:0000259" key="3">
    <source>
        <dbReference type="Pfam" id="PF00149"/>
    </source>
</evidence>
<gene>
    <name evidence="5" type="ORF">AYJ54_19505</name>
</gene>
<dbReference type="GO" id="GO:0009166">
    <property type="term" value="P:nucleotide catabolic process"/>
    <property type="evidence" value="ECO:0007669"/>
    <property type="project" value="InterPro"/>
</dbReference>
<keyword evidence="6" id="KW-1185">Reference proteome</keyword>
<dbReference type="InterPro" id="IPR006311">
    <property type="entry name" value="TAT_signal"/>
</dbReference>
<evidence type="ECO:0000313" key="6">
    <source>
        <dbReference type="Proteomes" id="UP000076959"/>
    </source>
</evidence>
<comment type="similarity">
    <text evidence="2">Belongs to the 5'-nucleotidase family.</text>
</comment>
<sequence>MAIRRRDFLKSAGAIAASVGLPRLARGADTASVYELERFGNARILHITDTHAQLNPVYFREPSVNIGIGEMAGRPPHLVGRAFLDHFGIRSDSADAYAFSCFEFEKSAARFGKLGGFAHLKTLIDRLRGDVGEKHAVLVDGGDLWQGTGLANVMQGRDMVEVANLLGIEAMTGHWEFTYGEQALRDNLERFKGEFLAQNVFLTEEAAFNDARAFDKATGRVFKPSMIRELGGHRVAIIGQAFPYVPIAHPKRFTPDWTFGIREEELQKHVDGLRGHDKVDAVILLSHNGMDVDLKLASRVTGIDVILGGHTHDAVPQPVAVKNANGTTLVTNAGSNGKFVGVLDLALDKGKIGDIRYHLRPVYSELLKPDPAMAELIGRVRAPRVTDWSEKIATADRLLYRRGNFSGPVDQLICTALRTELNAEIALSPGFRWGVTALSGQPLTMEDVLAETAITYPETYVQEMTGAQIKDVLEDICDNLFNADPYYQQGGDMVRAGGLTYTCTPAGAVGSRISELKLDNGKTLAANRRYKVAGWASINAQHGAPVWDIVGKYLRSGRMPEPYHSGVTLKGVEDNPGIVGQG</sequence>
<dbReference type="SUPFAM" id="SSF55816">
    <property type="entry name" value="5'-nucleotidase (syn. UDP-sugar hydrolase), C-terminal domain"/>
    <property type="match status" value="1"/>
</dbReference>
<keyword evidence="2 5" id="KW-0378">Hydrolase</keyword>
<dbReference type="CDD" id="cd07411">
    <property type="entry name" value="MPP_SoxB_N"/>
    <property type="match status" value="1"/>
</dbReference>
<dbReference type="GO" id="GO:0030288">
    <property type="term" value="C:outer membrane-bounded periplasmic space"/>
    <property type="evidence" value="ECO:0007669"/>
    <property type="project" value="TreeGrafter"/>
</dbReference>
<dbReference type="Pfam" id="PF00149">
    <property type="entry name" value="Metallophos"/>
    <property type="match status" value="1"/>
</dbReference>
<evidence type="ECO:0000313" key="5">
    <source>
        <dbReference type="EMBL" id="OAF06489.1"/>
    </source>
</evidence>
<organism evidence="5 6">
    <name type="scientific">Bradyrhizobium centrolobii</name>
    <dbReference type="NCBI Taxonomy" id="1505087"/>
    <lineage>
        <taxon>Bacteria</taxon>
        <taxon>Pseudomonadati</taxon>
        <taxon>Pseudomonadota</taxon>
        <taxon>Alphaproteobacteria</taxon>
        <taxon>Hyphomicrobiales</taxon>
        <taxon>Nitrobacteraceae</taxon>
        <taxon>Bradyrhizobium</taxon>
    </lineage>
</organism>
<dbReference type="InterPro" id="IPR041829">
    <property type="entry name" value="SoxB_N"/>
</dbReference>
<proteinExistence type="inferred from homology"/>
<dbReference type="PANTHER" id="PTHR11575">
    <property type="entry name" value="5'-NUCLEOTIDASE-RELATED"/>
    <property type="match status" value="1"/>
</dbReference>
<accession>A0A176YJC0</accession>
<dbReference type="PRINTS" id="PR01607">
    <property type="entry name" value="APYRASEFAMLY"/>
</dbReference>
<dbReference type="GO" id="GO:0016787">
    <property type="term" value="F:hydrolase activity"/>
    <property type="evidence" value="ECO:0007669"/>
    <property type="project" value="UniProtKB-KW"/>
</dbReference>
<dbReference type="SUPFAM" id="SSF56300">
    <property type="entry name" value="Metallo-dependent phosphatases"/>
    <property type="match status" value="1"/>
</dbReference>
<dbReference type="RefSeq" id="WP_063702807.1">
    <property type="nucleotide sequence ID" value="NZ_LUUB01000075.1"/>
</dbReference>
<dbReference type="InterPro" id="IPR030998">
    <property type="entry name" value="Thiosulf_SoxB"/>
</dbReference>
<dbReference type="GO" id="GO:0000166">
    <property type="term" value="F:nucleotide binding"/>
    <property type="evidence" value="ECO:0007669"/>
    <property type="project" value="UniProtKB-KW"/>
</dbReference>
<feature type="domain" description="Calcineurin-like phosphoesterase" evidence="3">
    <location>
        <begin position="43"/>
        <end position="313"/>
    </location>
</feature>
<dbReference type="InterPro" id="IPR008334">
    <property type="entry name" value="5'-Nucleotdase_C"/>
</dbReference>
<dbReference type="Gene3D" id="6.10.140.570">
    <property type="match status" value="1"/>
</dbReference>
<feature type="domain" description="5'-Nucleotidase C-terminal" evidence="4">
    <location>
        <begin position="407"/>
        <end position="536"/>
    </location>
</feature>
<comment type="caution">
    <text evidence="5">The sequence shown here is derived from an EMBL/GenBank/DDBJ whole genome shotgun (WGS) entry which is preliminary data.</text>
</comment>
<dbReference type="PROSITE" id="PS51318">
    <property type="entry name" value="TAT"/>
    <property type="match status" value="1"/>
</dbReference>
<dbReference type="PANTHER" id="PTHR11575:SF42">
    <property type="entry name" value="SULFUR OXIDATION PROTEIN SOXB"/>
    <property type="match status" value="1"/>
</dbReference>
<dbReference type="Pfam" id="PF02872">
    <property type="entry name" value="5_nucleotid_C"/>
    <property type="match status" value="1"/>
</dbReference>
<dbReference type="AlphaFoldDB" id="A0A176YJC0"/>
<evidence type="ECO:0000259" key="4">
    <source>
        <dbReference type="Pfam" id="PF02872"/>
    </source>
</evidence>
<dbReference type="STRING" id="1505087.AYJ54_19505"/>
<protein>
    <submittedName>
        <fullName evidence="5">Thiosulfohydrolase SoxB</fullName>
    </submittedName>
</protein>
<keyword evidence="1" id="KW-0732">Signal</keyword>
<dbReference type="OrthoDB" id="5469761at2"/>
<name>A0A176YJC0_9BRAD</name>
<dbReference type="NCBIfam" id="TIGR04486">
    <property type="entry name" value="thiosulf_SoxB"/>
    <property type="match status" value="1"/>
</dbReference>
<dbReference type="InterPro" id="IPR036907">
    <property type="entry name" value="5'-Nucleotdase_C_sf"/>
</dbReference>
<dbReference type="Proteomes" id="UP000076959">
    <property type="component" value="Unassembled WGS sequence"/>
</dbReference>
<dbReference type="Gene3D" id="3.60.21.10">
    <property type="match status" value="1"/>
</dbReference>
<dbReference type="EMBL" id="LUUB01000075">
    <property type="protein sequence ID" value="OAF06489.1"/>
    <property type="molecule type" value="Genomic_DNA"/>
</dbReference>
<reference evidence="5 6" key="1">
    <citation type="submission" date="2016-03" db="EMBL/GenBank/DDBJ databases">
        <title>Draft Genome Sequence of the Strain BR 10245 (Bradyrhizobium sp.) isolated from nodules of Centrolobium paraense.</title>
        <authorList>
            <person name="Simoes-Araujo J.L.Sr."/>
            <person name="Barauna A.C."/>
            <person name="Silva K."/>
            <person name="Zilli J.E."/>
        </authorList>
    </citation>
    <scope>NUCLEOTIDE SEQUENCE [LARGE SCALE GENOMIC DNA]</scope>
    <source>
        <strain evidence="5 6">BR 10245</strain>
    </source>
</reference>
<evidence type="ECO:0000256" key="1">
    <source>
        <dbReference type="ARBA" id="ARBA00022729"/>
    </source>
</evidence>
<evidence type="ECO:0000256" key="2">
    <source>
        <dbReference type="RuleBase" id="RU362119"/>
    </source>
</evidence>